<accession>A0A8J8SI56</accession>
<dbReference type="InterPro" id="IPR036890">
    <property type="entry name" value="HATPase_C_sf"/>
</dbReference>
<comment type="subcellular location">
    <subcellularLocation>
        <location evidence="2">Cell membrane</location>
        <topology evidence="2">Multi-pass membrane protein</topology>
    </subcellularLocation>
</comment>
<keyword evidence="9" id="KW-0902">Two-component regulatory system</keyword>
<evidence type="ECO:0000256" key="10">
    <source>
        <dbReference type="ARBA" id="ARBA00023136"/>
    </source>
</evidence>
<feature type="transmembrane region" description="Helical" evidence="11">
    <location>
        <begin position="12"/>
        <end position="29"/>
    </location>
</feature>
<evidence type="ECO:0000256" key="7">
    <source>
        <dbReference type="ARBA" id="ARBA00022777"/>
    </source>
</evidence>
<comment type="catalytic activity">
    <reaction evidence="1">
        <text>ATP + protein L-histidine = ADP + protein N-phospho-L-histidine.</text>
        <dbReference type="EC" id="2.7.13.3"/>
    </reaction>
</comment>
<protein>
    <recommendedName>
        <fullName evidence="3">histidine kinase</fullName>
        <ecNumber evidence="3">2.7.13.3</ecNumber>
    </recommendedName>
</protein>
<evidence type="ECO:0000256" key="3">
    <source>
        <dbReference type="ARBA" id="ARBA00012438"/>
    </source>
</evidence>
<gene>
    <name evidence="13" type="ORF">HZI73_18440</name>
</gene>
<feature type="transmembrane region" description="Helical" evidence="11">
    <location>
        <begin position="41"/>
        <end position="58"/>
    </location>
</feature>
<dbReference type="InterPro" id="IPR005467">
    <property type="entry name" value="His_kinase_dom"/>
</dbReference>
<proteinExistence type="predicted"/>
<evidence type="ECO:0000256" key="11">
    <source>
        <dbReference type="SAM" id="Phobius"/>
    </source>
</evidence>
<evidence type="ECO:0000256" key="5">
    <source>
        <dbReference type="ARBA" id="ARBA00022679"/>
    </source>
</evidence>
<evidence type="ECO:0000256" key="6">
    <source>
        <dbReference type="ARBA" id="ARBA00022692"/>
    </source>
</evidence>
<dbReference type="GO" id="GO:0005886">
    <property type="term" value="C:plasma membrane"/>
    <property type="evidence" value="ECO:0007669"/>
    <property type="project" value="UniProtKB-SubCell"/>
</dbReference>
<dbReference type="Gene3D" id="3.30.565.10">
    <property type="entry name" value="Histidine kinase-like ATPase, C-terminal domain"/>
    <property type="match status" value="1"/>
</dbReference>
<dbReference type="PRINTS" id="PR00344">
    <property type="entry name" value="BCTRLSENSOR"/>
</dbReference>
<dbReference type="SMART" id="SM00387">
    <property type="entry name" value="HATPase_c"/>
    <property type="match status" value="1"/>
</dbReference>
<keyword evidence="7 13" id="KW-0418">Kinase</keyword>
<feature type="domain" description="Histidine kinase" evidence="12">
    <location>
        <begin position="126"/>
        <end position="337"/>
    </location>
</feature>
<dbReference type="SUPFAM" id="SSF55874">
    <property type="entry name" value="ATPase domain of HSP90 chaperone/DNA topoisomerase II/histidine kinase"/>
    <property type="match status" value="1"/>
</dbReference>
<evidence type="ECO:0000256" key="4">
    <source>
        <dbReference type="ARBA" id="ARBA00022475"/>
    </source>
</evidence>
<keyword evidence="10 11" id="KW-0472">Membrane</keyword>
<evidence type="ECO:0000256" key="9">
    <source>
        <dbReference type="ARBA" id="ARBA00023012"/>
    </source>
</evidence>
<dbReference type="PANTHER" id="PTHR45453:SF2">
    <property type="entry name" value="HISTIDINE KINASE"/>
    <property type="match status" value="1"/>
</dbReference>
<dbReference type="PROSITE" id="PS50109">
    <property type="entry name" value="HIS_KIN"/>
    <property type="match status" value="1"/>
</dbReference>
<dbReference type="InterPro" id="IPR050351">
    <property type="entry name" value="BphY/WalK/GraS-like"/>
</dbReference>
<keyword evidence="14" id="KW-1185">Reference proteome</keyword>
<evidence type="ECO:0000313" key="14">
    <source>
        <dbReference type="Proteomes" id="UP000683246"/>
    </source>
</evidence>
<dbReference type="GO" id="GO:0000155">
    <property type="term" value="F:phosphorelay sensor kinase activity"/>
    <property type="evidence" value="ECO:0007669"/>
    <property type="project" value="TreeGrafter"/>
</dbReference>
<evidence type="ECO:0000256" key="1">
    <source>
        <dbReference type="ARBA" id="ARBA00000085"/>
    </source>
</evidence>
<dbReference type="RefSeq" id="WP_212694840.1">
    <property type="nucleotide sequence ID" value="NZ_CP058649.1"/>
</dbReference>
<keyword evidence="6 11" id="KW-0812">Transmembrane</keyword>
<organism evidence="13 14">
    <name type="scientific">Vallitalea pronyensis</name>
    <dbReference type="NCBI Taxonomy" id="1348613"/>
    <lineage>
        <taxon>Bacteria</taxon>
        <taxon>Bacillati</taxon>
        <taxon>Bacillota</taxon>
        <taxon>Clostridia</taxon>
        <taxon>Lachnospirales</taxon>
        <taxon>Vallitaleaceae</taxon>
        <taxon>Vallitalea</taxon>
    </lineage>
</organism>
<evidence type="ECO:0000313" key="13">
    <source>
        <dbReference type="EMBL" id="QUI24148.1"/>
    </source>
</evidence>
<dbReference type="GO" id="GO:0004721">
    <property type="term" value="F:phosphoprotein phosphatase activity"/>
    <property type="evidence" value="ECO:0007669"/>
    <property type="project" value="TreeGrafter"/>
</dbReference>
<dbReference type="KEGG" id="vpy:HZI73_18440"/>
<keyword evidence="4" id="KW-1003">Cell membrane</keyword>
<dbReference type="EMBL" id="CP058649">
    <property type="protein sequence ID" value="QUI24148.1"/>
    <property type="molecule type" value="Genomic_DNA"/>
</dbReference>
<dbReference type="PANTHER" id="PTHR45453">
    <property type="entry name" value="PHOSPHATE REGULON SENSOR PROTEIN PHOR"/>
    <property type="match status" value="1"/>
</dbReference>
<dbReference type="EC" id="2.7.13.3" evidence="3"/>
<evidence type="ECO:0000256" key="2">
    <source>
        <dbReference type="ARBA" id="ARBA00004651"/>
    </source>
</evidence>
<evidence type="ECO:0000256" key="8">
    <source>
        <dbReference type="ARBA" id="ARBA00022989"/>
    </source>
</evidence>
<dbReference type="InterPro" id="IPR004358">
    <property type="entry name" value="Sig_transdc_His_kin-like_C"/>
</dbReference>
<dbReference type="Proteomes" id="UP000683246">
    <property type="component" value="Chromosome"/>
</dbReference>
<keyword evidence="5" id="KW-0808">Transferase</keyword>
<dbReference type="Pfam" id="PF02518">
    <property type="entry name" value="HATPase_c"/>
    <property type="match status" value="1"/>
</dbReference>
<dbReference type="InterPro" id="IPR003594">
    <property type="entry name" value="HATPase_dom"/>
</dbReference>
<keyword evidence="8 11" id="KW-1133">Transmembrane helix</keyword>
<reference evidence="13" key="1">
    <citation type="submission" date="2020-07" db="EMBL/GenBank/DDBJ databases">
        <title>Vallitalea pronyensis genome.</title>
        <authorList>
            <person name="Postec A."/>
        </authorList>
    </citation>
    <scope>NUCLEOTIDE SEQUENCE</scope>
    <source>
        <strain evidence="13">FatNI3</strain>
    </source>
</reference>
<dbReference type="GO" id="GO:0016036">
    <property type="term" value="P:cellular response to phosphate starvation"/>
    <property type="evidence" value="ECO:0007669"/>
    <property type="project" value="TreeGrafter"/>
</dbReference>
<dbReference type="AlphaFoldDB" id="A0A8J8SI56"/>
<sequence>MNVLKYVKDRMGLIIFYLINIGMINLVLLLDEHQIVNSSNVIYMDALSIFILMIYLAYDYRKYNTLYKQLKLKLDHQHFEPFDLEDMDAHIQKVFFSLFNEFHKMMEDTKQVLEEQNEEYYDFITSWVHAVKIPIAATRLLIESDDGKHNANTLLQIENEMDKIERYIEQTLYYSRSVSFAKDYIISEYRLNQLVSGAIKRFAKTFITKKVVLAVSIDENIAIHTDRKWFGFILEQVISNALKYANKEQRKIEISSYEDYKEYRLMIKDNGVGIKPEDLRRVFEKGFTGYNGRQFEQSTGMGLYLARKLAKKLGHKVDIQSELGVYTEVTIYISKVGEYFMK</sequence>
<name>A0A8J8SI56_9FIRM</name>
<evidence type="ECO:0000259" key="12">
    <source>
        <dbReference type="PROSITE" id="PS50109"/>
    </source>
</evidence>